<dbReference type="GO" id="GO:0098552">
    <property type="term" value="C:side of membrane"/>
    <property type="evidence" value="ECO:0007669"/>
    <property type="project" value="UniProtKB-ARBA"/>
</dbReference>
<dbReference type="eggNOG" id="COG0330">
    <property type="taxonomic scope" value="Bacteria"/>
</dbReference>
<evidence type="ECO:0000256" key="2">
    <source>
        <dbReference type="ARBA" id="ARBA00008164"/>
    </source>
</evidence>
<feature type="domain" description="Band 7" evidence="3">
    <location>
        <begin position="148"/>
        <end position="307"/>
    </location>
</feature>
<dbReference type="PANTHER" id="PTHR10264:SF83">
    <property type="entry name" value="BLL5629 PROTEIN"/>
    <property type="match status" value="1"/>
</dbReference>
<evidence type="ECO:0000313" key="5">
    <source>
        <dbReference type="Proteomes" id="UP000001947"/>
    </source>
</evidence>
<organism evidence="4 5">
    <name type="scientific">Saccharophagus degradans (strain 2-40 / ATCC 43961 / DSM 17024)</name>
    <dbReference type="NCBI Taxonomy" id="203122"/>
    <lineage>
        <taxon>Bacteria</taxon>
        <taxon>Pseudomonadati</taxon>
        <taxon>Pseudomonadota</taxon>
        <taxon>Gammaproteobacteria</taxon>
        <taxon>Cellvibrionales</taxon>
        <taxon>Cellvibrionaceae</taxon>
        <taxon>Saccharophagus</taxon>
    </lineage>
</organism>
<keyword evidence="5" id="KW-1185">Reference proteome</keyword>
<accession>Q21P40</accession>
<comment type="subcellular location">
    <subcellularLocation>
        <location evidence="1">Membrane</location>
        <topology evidence="1">Single-pass membrane protein</topology>
    </subcellularLocation>
</comment>
<dbReference type="GeneID" id="98611978"/>
<dbReference type="STRING" id="203122.Sde_0275"/>
<dbReference type="OrthoDB" id="5501731at2"/>
<dbReference type="InterPro" id="IPR043202">
    <property type="entry name" value="Band-7_stomatin-like"/>
</dbReference>
<dbReference type="SUPFAM" id="SSF117892">
    <property type="entry name" value="Band 7/SPFH domain"/>
    <property type="match status" value="1"/>
</dbReference>
<protein>
    <submittedName>
        <fullName evidence="4">SPFH domain, Band 7 family protein</fullName>
    </submittedName>
</protein>
<dbReference type="EMBL" id="CP000282">
    <property type="protein sequence ID" value="ABD79539.1"/>
    <property type="molecule type" value="Genomic_DNA"/>
</dbReference>
<dbReference type="Pfam" id="PF01145">
    <property type="entry name" value="Band_7"/>
    <property type="match status" value="1"/>
</dbReference>
<proteinExistence type="inferred from homology"/>
<dbReference type="InterPro" id="IPR036013">
    <property type="entry name" value="Band_7/SPFH_dom_sf"/>
</dbReference>
<dbReference type="Proteomes" id="UP000001947">
    <property type="component" value="Chromosome"/>
</dbReference>
<dbReference type="KEGG" id="sde:Sde_0275"/>
<name>Q21P40_SACD2</name>
<sequence length="383" mass="42797">MILWKVIELADNERALLYRKNKLISVLQPGTHRVATFKGALRVEKYDITKVVFEHPKAKFLLKQYADILAPSIKAVDIGEQEVGLVYRDNILVDVLAPASHLATWVGAEDVRVEVIDISENFRIDDKLVGLLGRGAKVGQSRALAQAIHYVEVPDEQVGLLKVNGKLEALLESGAYGFWKYNRSVAVSFLDLRLQTMDVSGQEILTKDRVSLRINLSATYRITDVKTVALKLKDYANFAYLELQLKLREAVGTKSLDELLADKDSLNVVIAQAVKTHFAEYGISLQSVGVKDIILPGDMKVILNKVVEAQKEAEANLIKRREETQAMRSLHNTAKLMENNPVLLRLRELESLEKVTDRIGSLTVFGGLESVMRDLVKLNVPSV</sequence>
<dbReference type="RefSeq" id="WP_011466763.1">
    <property type="nucleotide sequence ID" value="NC_007912.1"/>
</dbReference>
<dbReference type="Gene3D" id="3.30.479.30">
    <property type="entry name" value="Band 7 domain"/>
    <property type="match status" value="1"/>
</dbReference>
<gene>
    <name evidence="4" type="ordered locus">Sde_0275</name>
</gene>
<dbReference type="GO" id="GO:0005886">
    <property type="term" value="C:plasma membrane"/>
    <property type="evidence" value="ECO:0007669"/>
    <property type="project" value="InterPro"/>
</dbReference>
<evidence type="ECO:0000259" key="3">
    <source>
        <dbReference type="SMART" id="SM00244"/>
    </source>
</evidence>
<dbReference type="PANTHER" id="PTHR10264">
    <property type="entry name" value="BAND 7 PROTEIN-RELATED"/>
    <property type="match status" value="1"/>
</dbReference>
<dbReference type="HOGENOM" id="CLU_027197_1_1_6"/>
<dbReference type="Gene3D" id="6.10.250.2090">
    <property type="match status" value="1"/>
</dbReference>
<dbReference type="FunFam" id="3.30.479.30:FF:000004">
    <property type="entry name" value="Putative membrane protease family, stomatin"/>
    <property type="match status" value="1"/>
</dbReference>
<evidence type="ECO:0000256" key="1">
    <source>
        <dbReference type="ARBA" id="ARBA00004167"/>
    </source>
</evidence>
<dbReference type="AlphaFoldDB" id="Q21P40"/>
<reference evidence="4 5" key="1">
    <citation type="journal article" date="2008" name="PLoS Genet.">
        <title>Complete genome sequence of the complex carbohydrate-degrading marine bacterium, Saccharophagus degradans strain 2-40 T.</title>
        <authorList>
            <person name="Weiner R.M."/>
            <person name="Taylor L.E.II."/>
            <person name="Henrissat B."/>
            <person name="Hauser L."/>
            <person name="Land M."/>
            <person name="Coutinho P.M."/>
            <person name="Rancurel C."/>
            <person name="Saunders E.H."/>
            <person name="Longmire A.G."/>
            <person name="Zhang H."/>
            <person name="Bayer E.A."/>
            <person name="Gilbert H.J."/>
            <person name="Larimer F."/>
            <person name="Zhulin I.B."/>
            <person name="Ekborg N.A."/>
            <person name="Lamed R."/>
            <person name="Richardson P.M."/>
            <person name="Borovok I."/>
            <person name="Hutcheson S."/>
        </authorList>
    </citation>
    <scope>NUCLEOTIDE SEQUENCE [LARGE SCALE GENOMIC DNA]</scope>
    <source>
        <strain evidence="5">2-40 / ATCC 43961 / DSM 17024</strain>
    </source>
</reference>
<dbReference type="InterPro" id="IPR001107">
    <property type="entry name" value="Band_7"/>
</dbReference>
<comment type="similarity">
    <text evidence="2">Belongs to the band 7/mec-2 family.</text>
</comment>
<dbReference type="SMART" id="SM00244">
    <property type="entry name" value="PHB"/>
    <property type="match status" value="1"/>
</dbReference>
<evidence type="ECO:0000313" key="4">
    <source>
        <dbReference type="EMBL" id="ABD79539.1"/>
    </source>
</evidence>
<dbReference type="CDD" id="cd13438">
    <property type="entry name" value="SPFH_eoslipins_u2"/>
    <property type="match status" value="1"/>
</dbReference>